<dbReference type="AlphaFoldDB" id="A0A9N8HTW2"/>
<name>A0A9N8HTW2_9STRA</name>
<dbReference type="GO" id="GO:0016423">
    <property type="term" value="F:tRNA (guanine) methyltransferase activity"/>
    <property type="evidence" value="ECO:0007669"/>
    <property type="project" value="TreeGrafter"/>
</dbReference>
<accession>A0A9N8HTW2</accession>
<evidence type="ECO:0000313" key="5">
    <source>
        <dbReference type="Proteomes" id="UP001153069"/>
    </source>
</evidence>
<reference evidence="4" key="1">
    <citation type="submission" date="2020-06" db="EMBL/GenBank/DDBJ databases">
        <authorList>
            <consortium name="Plant Systems Biology data submission"/>
        </authorList>
    </citation>
    <scope>NUCLEOTIDE SEQUENCE</scope>
    <source>
        <strain evidence="4">D6</strain>
    </source>
</reference>
<dbReference type="SUPFAM" id="SSF53335">
    <property type="entry name" value="S-adenosyl-L-methionine-dependent methyltransferases"/>
    <property type="match status" value="1"/>
</dbReference>
<keyword evidence="5" id="KW-1185">Reference proteome</keyword>
<feature type="signal peptide" evidence="2">
    <location>
        <begin position="1"/>
        <end position="21"/>
    </location>
</feature>
<evidence type="ECO:0000256" key="1">
    <source>
        <dbReference type="SAM" id="MobiDB-lite"/>
    </source>
</evidence>
<dbReference type="PANTHER" id="PTHR14911:SF13">
    <property type="entry name" value="TRNA (GUANINE(6)-N2)-METHYLTRANSFERASE THUMP3"/>
    <property type="match status" value="1"/>
</dbReference>
<proteinExistence type="predicted"/>
<feature type="domain" description="Ribosomal RNA large subunit methyltransferase K/L-like methyltransferase" evidence="3">
    <location>
        <begin position="274"/>
        <end position="385"/>
    </location>
</feature>
<organism evidence="4 5">
    <name type="scientific">Seminavis robusta</name>
    <dbReference type="NCBI Taxonomy" id="568900"/>
    <lineage>
        <taxon>Eukaryota</taxon>
        <taxon>Sar</taxon>
        <taxon>Stramenopiles</taxon>
        <taxon>Ochrophyta</taxon>
        <taxon>Bacillariophyta</taxon>
        <taxon>Bacillariophyceae</taxon>
        <taxon>Bacillariophycidae</taxon>
        <taxon>Naviculales</taxon>
        <taxon>Naviculaceae</taxon>
        <taxon>Seminavis</taxon>
    </lineage>
</organism>
<keyword evidence="2" id="KW-0732">Signal</keyword>
<dbReference type="OrthoDB" id="45569at2759"/>
<dbReference type="GO" id="GO:0030488">
    <property type="term" value="P:tRNA methylation"/>
    <property type="evidence" value="ECO:0007669"/>
    <property type="project" value="TreeGrafter"/>
</dbReference>
<dbReference type="CDD" id="cd02440">
    <property type="entry name" value="AdoMet_MTases"/>
    <property type="match status" value="1"/>
</dbReference>
<feature type="chain" id="PRO_5040332709" description="Ribosomal RNA large subunit methyltransferase K/L-like methyltransferase domain-containing protein" evidence="2">
    <location>
        <begin position="22"/>
        <end position="456"/>
    </location>
</feature>
<dbReference type="EMBL" id="CAICTM010001950">
    <property type="protein sequence ID" value="CAB9527168.1"/>
    <property type="molecule type" value="Genomic_DNA"/>
</dbReference>
<evidence type="ECO:0000259" key="3">
    <source>
        <dbReference type="Pfam" id="PF01170"/>
    </source>
</evidence>
<dbReference type="InterPro" id="IPR029063">
    <property type="entry name" value="SAM-dependent_MTases_sf"/>
</dbReference>
<dbReference type="Proteomes" id="UP001153069">
    <property type="component" value="Unassembled WGS sequence"/>
</dbReference>
<dbReference type="InterPro" id="IPR000241">
    <property type="entry name" value="RlmKL-like_Mtase"/>
</dbReference>
<dbReference type="GO" id="GO:0043527">
    <property type="term" value="C:tRNA methyltransferase complex"/>
    <property type="evidence" value="ECO:0007669"/>
    <property type="project" value="UniProtKB-ARBA"/>
</dbReference>
<dbReference type="Pfam" id="PF01170">
    <property type="entry name" value="UPF0020"/>
    <property type="match status" value="1"/>
</dbReference>
<protein>
    <recommendedName>
        <fullName evidence="3">Ribosomal RNA large subunit methyltransferase K/L-like methyltransferase domain-containing protein</fullName>
    </recommendedName>
</protein>
<evidence type="ECO:0000256" key="2">
    <source>
        <dbReference type="SAM" id="SignalP"/>
    </source>
</evidence>
<feature type="compositionally biased region" description="Polar residues" evidence="1">
    <location>
        <begin position="441"/>
        <end position="456"/>
    </location>
</feature>
<sequence length="456" mass="50008">MAKASTVVVLLLISLFHQLCANAIVLRISENNHRFYLAKTQETFKFADLQLLQAQLDATNCQYECERLVLDAATGSTLLQLNFDSRNPATVYDLLPQQSSEKNKVEVDDTLPPSLARCEWIAEVIAFGSNASNLVKSLQEHNNGKGIAIENCTGWAIDYIRMVDKEGSANDIPKLGYTLKPLLCAIAQNIRAPASLDASCASEQLVAIETLHHGIYMGRIISRSGSPTGTAHLSCWSKRPFQYSSAIHPVVAEIVIEMLFDLVEHPVEPDGAIRILDPTCGSGTFLAFALASGRRRVHVEGWDVNPQCVQGTKQNLGYCFGEDSVSSRCRVRVRDSSIVPLVQESGDLPLKIDCVVSNLPWGQNTIDYVDQNLNILKALKRQLKPGTPCIFVHKDALLSNSKPLARLGYSIIGEATVPPPNFALPKSRKKRTSSSKDADGPTSTRPQRITVTRTLS</sequence>
<feature type="region of interest" description="Disordered" evidence="1">
    <location>
        <begin position="420"/>
        <end position="456"/>
    </location>
</feature>
<dbReference type="Gene3D" id="3.40.50.150">
    <property type="entry name" value="Vaccinia Virus protein VP39"/>
    <property type="match status" value="1"/>
</dbReference>
<evidence type="ECO:0000313" key="4">
    <source>
        <dbReference type="EMBL" id="CAB9527168.1"/>
    </source>
</evidence>
<gene>
    <name evidence="4" type="ORF">SEMRO_1952_G307430.1</name>
</gene>
<dbReference type="PANTHER" id="PTHR14911">
    <property type="entry name" value="THUMP DOMAIN-CONTAINING"/>
    <property type="match status" value="1"/>
</dbReference>
<comment type="caution">
    <text evidence="4">The sequence shown here is derived from an EMBL/GenBank/DDBJ whole genome shotgun (WGS) entry which is preliminary data.</text>
</comment>